<dbReference type="Pfam" id="PF01161">
    <property type="entry name" value="PBP"/>
    <property type="match status" value="1"/>
</dbReference>
<feature type="region of interest" description="Disordered" evidence="2">
    <location>
        <begin position="845"/>
        <end position="902"/>
    </location>
</feature>
<evidence type="ECO:0000313" key="5">
    <source>
        <dbReference type="Proteomes" id="UP001231189"/>
    </source>
</evidence>
<dbReference type="PROSITE" id="PS50966">
    <property type="entry name" value="ZF_SWIM"/>
    <property type="match status" value="1"/>
</dbReference>
<evidence type="ECO:0000313" key="4">
    <source>
        <dbReference type="EMBL" id="KAK1603648.1"/>
    </source>
</evidence>
<dbReference type="Gene3D" id="3.90.280.10">
    <property type="entry name" value="PEBP-like"/>
    <property type="match status" value="1"/>
</dbReference>
<dbReference type="InterPro" id="IPR035810">
    <property type="entry name" value="PEBP_euk"/>
</dbReference>
<feature type="compositionally biased region" description="Polar residues" evidence="2">
    <location>
        <begin position="243"/>
        <end position="252"/>
    </location>
</feature>
<feature type="compositionally biased region" description="Polar residues" evidence="2">
    <location>
        <begin position="210"/>
        <end position="231"/>
    </location>
</feature>
<evidence type="ECO:0000259" key="3">
    <source>
        <dbReference type="PROSITE" id="PS50966"/>
    </source>
</evidence>
<reference evidence="4" key="1">
    <citation type="submission" date="2023-07" db="EMBL/GenBank/DDBJ databases">
        <title>A chromosome-level genome assembly of Lolium multiflorum.</title>
        <authorList>
            <person name="Chen Y."/>
            <person name="Copetti D."/>
            <person name="Kolliker R."/>
            <person name="Studer B."/>
        </authorList>
    </citation>
    <scope>NUCLEOTIDE SEQUENCE</scope>
    <source>
        <strain evidence="4">02402/16</strain>
        <tissue evidence="4">Leaf</tissue>
    </source>
</reference>
<feature type="region of interest" description="Disordered" evidence="2">
    <location>
        <begin position="195"/>
        <end position="252"/>
    </location>
</feature>
<name>A0AAD8VFZ2_LOLMU</name>
<dbReference type="InterPro" id="IPR036610">
    <property type="entry name" value="PEBP-like_sf"/>
</dbReference>
<organism evidence="4 5">
    <name type="scientific">Lolium multiflorum</name>
    <name type="common">Italian ryegrass</name>
    <name type="synonym">Lolium perenne subsp. multiflorum</name>
    <dbReference type="NCBI Taxonomy" id="4521"/>
    <lineage>
        <taxon>Eukaryota</taxon>
        <taxon>Viridiplantae</taxon>
        <taxon>Streptophyta</taxon>
        <taxon>Embryophyta</taxon>
        <taxon>Tracheophyta</taxon>
        <taxon>Spermatophyta</taxon>
        <taxon>Magnoliopsida</taxon>
        <taxon>Liliopsida</taxon>
        <taxon>Poales</taxon>
        <taxon>Poaceae</taxon>
        <taxon>BOP clade</taxon>
        <taxon>Pooideae</taxon>
        <taxon>Poodae</taxon>
        <taxon>Poeae</taxon>
        <taxon>Poeae Chloroplast Group 2 (Poeae type)</taxon>
        <taxon>Loliodinae</taxon>
        <taxon>Loliinae</taxon>
        <taxon>Lolium</taxon>
    </lineage>
</organism>
<dbReference type="Proteomes" id="UP001231189">
    <property type="component" value="Unassembled WGS sequence"/>
</dbReference>
<gene>
    <name evidence="4" type="ORF">QYE76_027321</name>
</gene>
<dbReference type="AlphaFoldDB" id="A0AAD8VFZ2"/>
<dbReference type="InterPro" id="IPR007527">
    <property type="entry name" value="Znf_SWIM"/>
</dbReference>
<protein>
    <recommendedName>
        <fullName evidence="3">SWIM-type domain-containing protein</fullName>
    </recommendedName>
</protein>
<dbReference type="InterPro" id="IPR018289">
    <property type="entry name" value="MULE_transposase_dom"/>
</dbReference>
<evidence type="ECO:0000256" key="1">
    <source>
        <dbReference type="PROSITE-ProRule" id="PRU00325"/>
    </source>
</evidence>
<keyword evidence="5" id="KW-1185">Reference proteome</keyword>
<sequence length="917" mass="104855">MSRDPLIVGGIVGTVVDYFDASARLRVLYSNREITNGSELRPSQVANQPTVHITGLPGSHYTLVMIDPDAPTPSNPSQREYLHWLVTDIPEGRDVRHGTEVVAYERPQPTAGIHRIAFVVFRQAVRQAISAPGWRSNFITRDLDECYSLGDMDPKCSTGALDLNEPAIEGDRVIEDVSLFHDLQIEVTGSIQRTLSNPDVTKSSEHSKHVSGSNTGASADTNPETGETLSTDDSGGDEDEGEVQSTPCSQTEVETPFKGKIYDSWEDAKMQYNRYAKKIGFSIKCSTSKVSKIDDQRDKQLFVCNKSGKNEDINKLEAPPVRQRNRNITKKIECKARLRIKRRGTKWYVTYFIEEHNHILMKKFSLKKYLRSHKGIPKEQKDFVQLLHKVNLSAGRVMRIMGEVYGGLANVPYDNHADKVDRIFWVDGPAIAAYKNYSDCLSFDSTYMTNMYNMPFTPFVGINRYCQTIQLGCGFLNNENIESFVWLFQEFLEAMGGLQPDNFITDQDAAMRSAVLVSFPNCCHRNCRWNIMQNAQAVLGNFLSKHEELRTELNEIIDYSMSVEEFETRWAQMITKHNVVDNTHLYDLYHIRATFVPTYFKERFFPFLQTTARSEGFNAVLKTYIDPHNNLHHFFLQYMKLQEKIDVAEDAVEFKDEDKTLRAWGDFPVEEQALQVYTRPIYLRFRAELRKVTSYNVQHVGHETYDVSPIKNYVYGYGSRSYKVEANLEAENYNCECCKFSRDGLLCCHIFRVMMQLGNIDRIPEKYILKRWRIPEEIIVEEKLELPKVPVDRKMSNKERQQLRYGTMCNDFTKVAKISSTSDKGKALADKYMQALGKELLDMKASESAKRKKRKNATTAQDGEGANDGGLDSFPQFDHVQDPVYVPKQGRPAEKRKQSGLHLKSSKVVKCSLCGSN</sequence>
<dbReference type="EMBL" id="JAUUTY010000007">
    <property type="protein sequence ID" value="KAK1603648.1"/>
    <property type="molecule type" value="Genomic_DNA"/>
</dbReference>
<accession>A0AAD8VFZ2</accession>
<feature type="domain" description="SWIM-type" evidence="3">
    <location>
        <begin position="722"/>
        <end position="758"/>
    </location>
</feature>
<dbReference type="PANTHER" id="PTHR47718">
    <property type="entry name" value="OS01G0519700 PROTEIN"/>
    <property type="match status" value="1"/>
</dbReference>
<dbReference type="Pfam" id="PF10551">
    <property type="entry name" value="MULE"/>
    <property type="match status" value="1"/>
</dbReference>
<dbReference type="GO" id="GO:0008270">
    <property type="term" value="F:zinc ion binding"/>
    <property type="evidence" value="ECO:0007669"/>
    <property type="project" value="UniProtKB-KW"/>
</dbReference>
<proteinExistence type="predicted"/>
<dbReference type="SUPFAM" id="SSF49777">
    <property type="entry name" value="PEBP-like"/>
    <property type="match status" value="1"/>
</dbReference>
<dbReference type="Pfam" id="PF03101">
    <property type="entry name" value="FAR1"/>
    <property type="match status" value="1"/>
</dbReference>
<comment type="caution">
    <text evidence="4">The sequence shown here is derived from an EMBL/GenBank/DDBJ whole genome shotgun (WGS) entry which is preliminary data.</text>
</comment>
<dbReference type="InterPro" id="IPR004330">
    <property type="entry name" value="FAR1_DNA_bnd_dom"/>
</dbReference>
<evidence type="ECO:0000256" key="2">
    <source>
        <dbReference type="SAM" id="MobiDB-lite"/>
    </source>
</evidence>
<dbReference type="InterPro" id="IPR008914">
    <property type="entry name" value="PEBP"/>
</dbReference>
<dbReference type="PANTHER" id="PTHR47718:SF4">
    <property type="entry name" value="PROTEIN FAR1-RELATED SEQUENCE"/>
    <property type="match status" value="1"/>
</dbReference>
<dbReference type="CDD" id="cd00866">
    <property type="entry name" value="PEBP_euk"/>
    <property type="match status" value="1"/>
</dbReference>
<keyword evidence="1" id="KW-0862">Zinc</keyword>
<keyword evidence="1" id="KW-0479">Metal-binding</keyword>
<keyword evidence="1" id="KW-0863">Zinc-finger</keyword>